<gene>
    <name evidence="1" type="ORF">Amon02_000570700</name>
</gene>
<organism evidence="1 2">
    <name type="scientific">Ambrosiozyma monospora</name>
    <name type="common">Yeast</name>
    <name type="synonym">Endomycopsis monosporus</name>
    <dbReference type="NCBI Taxonomy" id="43982"/>
    <lineage>
        <taxon>Eukaryota</taxon>
        <taxon>Fungi</taxon>
        <taxon>Dikarya</taxon>
        <taxon>Ascomycota</taxon>
        <taxon>Saccharomycotina</taxon>
        <taxon>Pichiomycetes</taxon>
        <taxon>Pichiales</taxon>
        <taxon>Pichiaceae</taxon>
        <taxon>Ambrosiozyma</taxon>
    </lineage>
</organism>
<name>A0ACB5T7E7_AMBMO</name>
<comment type="caution">
    <text evidence="1">The sequence shown here is derived from an EMBL/GenBank/DDBJ whole genome shotgun (WGS) entry which is preliminary data.</text>
</comment>
<accession>A0ACB5T7E7</accession>
<keyword evidence="2" id="KW-1185">Reference proteome</keyword>
<evidence type="ECO:0000313" key="2">
    <source>
        <dbReference type="Proteomes" id="UP001165064"/>
    </source>
</evidence>
<evidence type="ECO:0000313" key="1">
    <source>
        <dbReference type="EMBL" id="GME82712.1"/>
    </source>
</evidence>
<dbReference type="EMBL" id="BSXS01004289">
    <property type="protein sequence ID" value="GME82712.1"/>
    <property type="molecule type" value="Genomic_DNA"/>
</dbReference>
<reference evidence="1" key="1">
    <citation type="submission" date="2023-04" db="EMBL/GenBank/DDBJ databases">
        <title>Ambrosiozyma monospora NBRC 10751.</title>
        <authorList>
            <person name="Ichikawa N."/>
            <person name="Sato H."/>
            <person name="Tonouchi N."/>
        </authorList>
    </citation>
    <scope>NUCLEOTIDE SEQUENCE</scope>
    <source>
        <strain evidence="1">NBRC 10751</strain>
    </source>
</reference>
<proteinExistence type="predicted"/>
<protein>
    <submittedName>
        <fullName evidence="1">Unnamed protein product</fullName>
    </submittedName>
</protein>
<dbReference type="Proteomes" id="UP001165064">
    <property type="component" value="Unassembled WGS sequence"/>
</dbReference>
<sequence>MERPFIKNDTNNFPDVGHQLVEYCLATRTKTADLLNCSSYFVFSFDFESFLHDCDADSSESLFYRCELLDVPLACAMAASAYYNVQHLDEIKRIDADTVANIIIGKFDPTLHIKDEDEVIVKILDLFDIEKWLKIHGCYYDKKKYKFKEFKENLYNEIPIYNHIWRHNSMLDKKDSDRFINVPKLIHSGKAPRLPMERLDVTSDSSQLDKELEASGGLNMRCLYGPYLVLEYLKDMRPPNGEEEHAEVE</sequence>